<dbReference type="PANTHER" id="PTHR19359">
    <property type="entry name" value="CYTOCHROME B5"/>
    <property type="match status" value="1"/>
</dbReference>
<dbReference type="SUPFAM" id="SSF55856">
    <property type="entry name" value="Cytochrome b5-like heme/steroid binding domain"/>
    <property type="match status" value="1"/>
</dbReference>
<keyword evidence="2" id="KW-0479">Metal-binding</keyword>
<evidence type="ECO:0000313" key="6">
    <source>
        <dbReference type="EMBL" id="KIV88826.1"/>
    </source>
</evidence>
<feature type="domain" description="Cytochrome b5 heme-binding" evidence="5">
    <location>
        <begin position="15"/>
        <end position="84"/>
    </location>
</feature>
<dbReference type="GeneID" id="27326309"/>
<gene>
    <name evidence="6" type="ORF">PV10_08464</name>
</gene>
<keyword evidence="7" id="KW-1185">Reference proteome</keyword>
<dbReference type="PROSITE" id="PS50255">
    <property type="entry name" value="CYTOCHROME_B5_2"/>
    <property type="match status" value="1"/>
</dbReference>
<evidence type="ECO:0000256" key="2">
    <source>
        <dbReference type="ARBA" id="ARBA00022723"/>
    </source>
</evidence>
<dbReference type="GO" id="GO:0016020">
    <property type="term" value="C:membrane"/>
    <property type="evidence" value="ECO:0007669"/>
    <property type="project" value="TreeGrafter"/>
</dbReference>
<keyword evidence="1" id="KW-0349">Heme</keyword>
<dbReference type="InterPro" id="IPR036400">
    <property type="entry name" value="Cyt_B5-like_heme/steroid_sf"/>
</dbReference>
<evidence type="ECO:0000259" key="5">
    <source>
        <dbReference type="PROSITE" id="PS50255"/>
    </source>
</evidence>
<accession>A0A0D1XKU9</accession>
<proteinExistence type="inferred from homology"/>
<dbReference type="GO" id="GO:0020037">
    <property type="term" value="F:heme binding"/>
    <property type="evidence" value="ECO:0007669"/>
    <property type="project" value="TreeGrafter"/>
</dbReference>
<comment type="similarity">
    <text evidence="4">Belongs to the cytochrome b5 family.</text>
</comment>
<dbReference type="Proteomes" id="UP000054302">
    <property type="component" value="Unassembled WGS sequence"/>
</dbReference>
<dbReference type="InterPro" id="IPR001199">
    <property type="entry name" value="Cyt_B5-like_heme/steroid-bd"/>
</dbReference>
<reference evidence="6 7" key="1">
    <citation type="submission" date="2015-01" db="EMBL/GenBank/DDBJ databases">
        <title>The Genome Sequence of Exophiala mesophila CBS40295.</title>
        <authorList>
            <consortium name="The Broad Institute Genomics Platform"/>
            <person name="Cuomo C."/>
            <person name="de Hoog S."/>
            <person name="Gorbushina A."/>
            <person name="Stielow B."/>
            <person name="Teixiera M."/>
            <person name="Abouelleil A."/>
            <person name="Chapman S.B."/>
            <person name="Priest M."/>
            <person name="Young S.K."/>
            <person name="Wortman J."/>
            <person name="Nusbaum C."/>
            <person name="Birren B."/>
        </authorList>
    </citation>
    <scope>NUCLEOTIDE SEQUENCE [LARGE SCALE GENOMIC DNA]</scope>
    <source>
        <strain evidence="6 7">CBS 40295</strain>
    </source>
</reference>
<evidence type="ECO:0000256" key="3">
    <source>
        <dbReference type="ARBA" id="ARBA00023004"/>
    </source>
</evidence>
<sequence>MTHTPDTMANSASDFAIRQKEEMPMKTADEMALDHKKLLWLVIDNEVYDCSNFAKKHPGGEAVIRRYAGSDCSVQFWRFHRREHLMLYGSPLKIAKTKGVRKAYDSSDLPPPTMSFSNTTFEYDSEW</sequence>
<dbReference type="SMART" id="SM01117">
    <property type="entry name" value="Cyt-b5"/>
    <property type="match status" value="1"/>
</dbReference>
<dbReference type="InterPro" id="IPR050668">
    <property type="entry name" value="Cytochrome_b5"/>
</dbReference>
<dbReference type="EMBL" id="KN847525">
    <property type="protein sequence ID" value="KIV88826.1"/>
    <property type="molecule type" value="Genomic_DNA"/>
</dbReference>
<evidence type="ECO:0000256" key="1">
    <source>
        <dbReference type="ARBA" id="ARBA00022617"/>
    </source>
</evidence>
<protein>
    <recommendedName>
        <fullName evidence="5">Cytochrome b5 heme-binding domain-containing protein</fullName>
    </recommendedName>
</protein>
<dbReference type="AlphaFoldDB" id="A0A0D1XKU9"/>
<dbReference type="STRING" id="212818.A0A0D1XKU9"/>
<dbReference type="Gene3D" id="3.10.120.10">
    <property type="entry name" value="Cytochrome b5-like heme/steroid binding domain"/>
    <property type="match status" value="1"/>
</dbReference>
<dbReference type="VEuPathDB" id="FungiDB:PV10_08464"/>
<dbReference type="RefSeq" id="XP_016220400.1">
    <property type="nucleotide sequence ID" value="XM_016373489.1"/>
</dbReference>
<organism evidence="6 7">
    <name type="scientific">Exophiala mesophila</name>
    <name type="common">Black yeast-like fungus</name>
    <dbReference type="NCBI Taxonomy" id="212818"/>
    <lineage>
        <taxon>Eukaryota</taxon>
        <taxon>Fungi</taxon>
        <taxon>Dikarya</taxon>
        <taxon>Ascomycota</taxon>
        <taxon>Pezizomycotina</taxon>
        <taxon>Eurotiomycetes</taxon>
        <taxon>Chaetothyriomycetidae</taxon>
        <taxon>Chaetothyriales</taxon>
        <taxon>Herpotrichiellaceae</taxon>
        <taxon>Exophiala</taxon>
    </lineage>
</organism>
<dbReference type="GO" id="GO:0046872">
    <property type="term" value="F:metal ion binding"/>
    <property type="evidence" value="ECO:0007669"/>
    <property type="project" value="UniProtKB-KW"/>
</dbReference>
<dbReference type="OrthoDB" id="4105661at2759"/>
<name>A0A0D1XKU9_EXOME</name>
<dbReference type="Pfam" id="PF00173">
    <property type="entry name" value="Cyt-b5"/>
    <property type="match status" value="1"/>
</dbReference>
<evidence type="ECO:0000313" key="7">
    <source>
        <dbReference type="Proteomes" id="UP000054302"/>
    </source>
</evidence>
<evidence type="ECO:0000256" key="4">
    <source>
        <dbReference type="ARBA" id="ARBA00038168"/>
    </source>
</evidence>
<dbReference type="HOGENOM" id="CLU_161490_0_0_1"/>
<keyword evidence="3" id="KW-0408">Iron</keyword>
<dbReference type="PANTHER" id="PTHR19359:SF95">
    <property type="entry name" value="CYTOCHROME B5 TYPE B"/>
    <property type="match status" value="1"/>
</dbReference>